<name>A0A0D2IAK6_9EURO</name>
<dbReference type="Proteomes" id="UP000053617">
    <property type="component" value="Unassembled WGS sequence"/>
</dbReference>
<accession>A0A0D2IAK6</accession>
<dbReference type="EMBL" id="KN847480">
    <property type="protein sequence ID" value="KIX02879.1"/>
    <property type="molecule type" value="Genomic_DNA"/>
</dbReference>
<dbReference type="RefSeq" id="XP_013270015.1">
    <property type="nucleotide sequence ID" value="XM_013414561.1"/>
</dbReference>
<sequence>MALDNSYLSYHRRFVRFQAEQRLHARKDGIRINAKHQHFEVAGQERPPHRTSMGARSLLLAVILRDETGHQHPKMGLGNSPTKRAQINDGDEAYKSISELVVTSEPILLPVTPTLPLVQCPNSFVPHPFGAIGEPCPVLQGVSSQSMRSEHKTDHYEQHDSSQMMPTWDLEELDLYNLASSSRLPSPLKTGDATAIHDEPGLQELGKLNGPVIDWKLDVIVHLLNGDSP</sequence>
<evidence type="ECO:0000313" key="2">
    <source>
        <dbReference type="Proteomes" id="UP000053617"/>
    </source>
</evidence>
<dbReference type="HOGENOM" id="CLU_1210373_0_0_1"/>
<dbReference type="AlphaFoldDB" id="A0A0D2IAK6"/>
<reference evidence="1 2" key="1">
    <citation type="submission" date="2015-01" db="EMBL/GenBank/DDBJ databases">
        <title>The Genome Sequence of Rhinocladiella mackenzie CBS 650.93.</title>
        <authorList>
            <consortium name="The Broad Institute Genomics Platform"/>
            <person name="Cuomo C."/>
            <person name="de Hoog S."/>
            <person name="Gorbushina A."/>
            <person name="Stielow B."/>
            <person name="Teixiera M."/>
            <person name="Abouelleil A."/>
            <person name="Chapman S.B."/>
            <person name="Priest M."/>
            <person name="Young S.K."/>
            <person name="Wortman J."/>
            <person name="Nusbaum C."/>
            <person name="Birren B."/>
        </authorList>
    </citation>
    <scope>NUCLEOTIDE SEQUENCE [LARGE SCALE GENOMIC DNA]</scope>
    <source>
        <strain evidence="1 2">CBS 650.93</strain>
    </source>
</reference>
<organism evidence="1 2">
    <name type="scientific">Rhinocladiella mackenziei CBS 650.93</name>
    <dbReference type="NCBI Taxonomy" id="1442369"/>
    <lineage>
        <taxon>Eukaryota</taxon>
        <taxon>Fungi</taxon>
        <taxon>Dikarya</taxon>
        <taxon>Ascomycota</taxon>
        <taxon>Pezizomycotina</taxon>
        <taxon>Eurotiomycetes</taxon>
        <taxon>Chaetothyriomycetidae</taxon>
        <taxon>Chaetothyriales</taxon>
        <taxon>Herpotrichiellaceae</taxon>
        <taxon>Rhinocladiella</taxon>
    </lineage>
</organism>
<protein>
    <submittedName>
        <fullName evidence="1">Uncharacterized protein</fullName>
    </submittedName>
</protein>
<keyword evidence="2" id="KW-1185">Reference proteome</keyword>
<proteinExistence type="predicted"/>
<dbReference type="VEuPathDB" id="FungiDB:Z518_08822"/>
<evidence type="ECO:0000313" key="1">
    <source>
        <dbReference type="EMBL" id="KIX02879.1"/>
    </source>
</evidence>
<gene>
    <name evidence="1" type="ORF">Z518_08822</name>
</gene>
<dbReference type="GeneID" id="25296893"/>